<sequence length="76" mass="8531">MKTTIINGSLPLQRKGLVTSLEPTEVAFIKYVLGLLIKCLEAVNPFLIYIVILKNVNRFTCRSHGHFDITQVSSNL</sequence>
<accession>A0A286UIK1</accession>
<comment type="caution">
    <text evidence="2">The sequence shown here is derived from an EMBL/GenBank/DDBJ whole genome shotgun (WGS) entry which is preliminary data.</text>
</comment>
<keyword evidence="1" id="KW-0812">Transmembrane</keyword>
<keyword evidence="3" id="KW-1185">Reference proteome</keyword>
<dbReference type="InParanoid" id="A0A286UIK1"/>
<gene>
    <name evidence="2" type="ORF">PNOK_0437500</name>
</gene>
<reference evidence="2 3" key="1">
    <citation type="journal article" date="2017" name="Mol. Ecol.">
        <title>Comparative and population genomic landscape of Phellinus noxius: A hypervariable fungus causing root rot in trees.</title>
        <authorList>
            <person name="Chung C.L."/>
            <person name="Lee T.J."/>
            <person name="Akiba M."/>
            <person name="Lee H.H."/>
            <person name="Kuo T.H."/>
            <person name="Liu D."/>
            <person name="Ke H.M."/>
            <person name="Yokoi T."/>
            <person name="Roa M.B."/>
            <person name="Lu M.J."/>
            <person name="Chang Y.Y."/>
            <person name="Ann P.J."/>
            <person name="Tsai J.N."/>
            <person name="Chen C.Y."/>
            <person name="Tzean S.S."/>
            <person name="Ota Y."/>
            <person name="Hattori T."/>
            <person name="Sahashi N."/>
            <person name="Liou R.F."/>
            <person name="Kikuchi T."/>
            <person name="Tsai I.J."/>
        </authorList>
    </citation>
    <scope>NUCLEOTIDE SEQUENCE [LARGE SCALE GENOMIC DNA]</scope>
    <source>
        <strain evidence="2 3">FFPRI411160</strain>
    </source>
</reference>
<keyword evidence="1" id="KW-1133">Transmembrane helix</keyword>
<dbReference type="EMBL" id="NBII01000004">
    <property type="protein sequence ID" value="PAV19441.1"/>
    <property type="molecule type" value="Genomic_DNA"/>
</dbReference>
<evidence type="ECO:0000313" key="3">
    <source>
        <dbReference type="Proteomes" id="UP000217199"/>
    </source>
</evidence>
<name>A0A286UIK1_9AGAM</name>
<evidence type="ECO:0000313" key="2">
    <source>
        <dbReference type="EMBL" id="PAV19441.1"/>
    </source>
</evidence>
<evidence type="ECO:0000256" key="1">
    <source>
        <dbReference type="SAM" id="Phobius"/>
    </source>
</evidence>
<keyword evidence="1" id="KW-0472">Membrane</keyword>
<feature type="transmembrane region" description="Helical" evidence="1">
    <location>
        <begin position="28"/>
        <end position="52"/>
    </location>
</feature>
<protein>
    <submittedName>
        <fullName evidence="2">Uncharacterized protein</fullName>
    </submittedName>
</protein>
<dbReference type="Proteomes" id="UP000217199">
    <property type="component" value="Unassembled WGS sequence"/>
</dbReference>
<dbReference type="AlphaFoldDB" id="A0A286UIK1"/>
<proteinExistence type="predicted"/>
<organism evidence="2 3">
    <name type="scientific">Pyrrhoderma noxium</name>
    <dbReference type="NCBI Taxonomy" id="2282107"/>
    <lineage>
        <taxon>Eukaryota</taxon>
        <taxon>Fungi</taxon>
        <taxon>Dikarya</taxon>
        <taxon>Basidiomycota</taxon>
        <taxon>Agaricomycotina</taxon>
        <taxon>Agaricomycetes</taxon>
        <taxon>Hymenochaetales</taxon>
        <taxon>Hymenochaetaceae</taxon>
        <taxon>Pyrrhoderma</taxon>
    </lineage>
</organism>